<dbReference type="GO" id="GO:0009307">
    <property type="term" value="P:DNA restriction-modification system"/>
    <property type="evidence" value="ECO:0007669"/>
    <property type="project" value="InterPro"/>
</dbReference>
<gene>
    <name evidence="1" type="ORF">PROVALCAL_00761</name>
</gene>
<dbReference type="GO" id="GO:0009007">
    <property type="term" value="F:site-specific DNA-methyltransferase (adenine-specific) activity"/>
    <property type="evidence" value="ECO:0007669"/>
    <property type="project" value="UniProtKB-EC"/>
</dbReference>
<dbReference type="GO" id="GO:0003677">
    <property type="term" value="F:DNA binding"/>
    <property type="evidence" value="ECO:0007669"/>
    <property type="project" value="InterPro"/>
</dbReference>
<evidence type="ECO:0000313" key="2">
    <source>
        <dbReference type="Proteomes" id="UP000003729"/>
    </source>
</evidence>
<accession>B6XBQ0</accession>
<reference evidence="1 2" key="2">
    <citation type="submission" date="2008-10" db="EMBL/GenBank/DDBJ databases">
        <authorList>
            <person name="Fulton L."/>
            <person name="Clifton S."/>
            <person name="Fulton B."/>
            <person name="Xu J."/>
            <person name="Minx P."/>
            <person name="Pepin K.H."/>
            <person name="Johnson M."/>
            <person name="Bhonagiri V."/>
            <person name="Nash W.E."/>
            <person name="Mardis E.R."/>
            <person name="Wilson R.K."/>
        </authorList>
    </citation>
    <scope>NUCLEOTIDE SEQUENCE [LARGE SCALE GENOMIC DNA]</scope>
    <source>
        <strain evidence="1 2">DSM 30120</strain>
    </source>
</reference>
<dbReference type="GO" id="GO:0032259">
    <property type="term" value="P:methylation"/>
    <property type="evidence" value="ECO:0007669"/>
    <property type="project" value="UniProtKB-KW"/>
</dbReference>
<proteinExistence type="predicted"/>
<protein>
    <submittedName>
        <fullName evidence="1">Phage N-6-adenine-methyltransferase</fullName>
        <ecNumber evidence="1">2.1.1.72</ecNumber>
    </submittedName>
</protein>
<dbReference type="eggNOG" id="ENOG502Z8BH">
    <property type="taxonomic scope" value="Bacteria"/>
</dbReference>
<dbReference type="EMBL" id="ABXW01000014">
    <property type="protein sequence ID" value="EEB47052.1"/>
    <property type="molecule type" value="Genomic_DNA"/>
</dbReference>
<dbReference type="AlphaFoldDB" id="B6XBQ0"/>
<dbReference type="REBASE" id="32796">
    <property type="entry name" value="M.Pal30120ORF761P"/>
</dbReference>
<reference evidence="1 2" key="1">
    <citation type="submission" date="2008-10" db="EMBL/GenBank/DDBJ databases">
        <title>Draft genome sequence of Providencia alcalifaciens (DSM 30120).</title>
        <authorList>
            <person name="Sudarsanam P."/>
            <person name="Ley R."/>
            <person name="Guruge J."/>
            <person name="Turnbaugh P.J."/>
            <person name="Mahowald M."/>
            <person name="Liep D."/>
            <person name="Gordon J."/>
        </authorList>
    </citation>
    <scope>NUCLEOTIDE SEQUENCE [LARGE SCALE GENOMIC DNA]</scope>
    <source>
        <strain evidence="1 2">DSM 30120</strain>
    </source>
</reference>
<dbReference type="InterPro" id="IPR008593">
    <property type="entry name" value="Dam_MeTrfase"/>
</dbReference>
<organism evidence="1 2">
    <name type="scientific">Providencia alcalifaciens DSM 30120</name>
    <dbReference type="NCBI Taxonomy" id="520999"/>
    <lineage>
        <taxon>Bacteria</taxon>
        <taxon>Pseudomonadati</taxon>
        <taxon>Pseudomonadota</taxon>
        <taxon>Gammaproteobacteria</taxon>
        <taxon>Enterobacterales</taxon>
        <taxon>Morganellaceae</taxon>
        <taxon>Providencia</taxon>
    </lineage>
</organism>
<comment type="caution">
    <text evidence="1">The sequence shown here is derived from an EMBL/GenBank/DDBJ whole genome shotgun (WGS) entry which is preliminary data.</text>
</comment>
<dbReference type="Proteomes" id="UP000003729">
    <property type="component" value="Unassembled WGS sequence"/>
</dbReference>
<dbReference type="GeneID" id="57294410"/>
<keyword evidence="1" id="KW-0808">Transferase</keyword>
<dbReference type="EC" id="2.1.1.72" evidence="1"/>
<dbReference type="Pfam" id="PF05869">
    <property type="entry name" value="Dam"/>
    <property type="match status" value="1"/>
</dbReference>
<name>B6XBQ0_9GAMM</name>
<evidence type="ECO:0000313" key="1">
    <source>
        <dbReference type="EMBL" id="EEB47052.1"/>
    </source>
</evidence>
<dbReference type="RefSeq" id="WP_006657732.1">
    <property type="nucleotide sequence ID" value="NZ_ABXW01000014.1"/>
</dbReference>
<dbReference type="NCBIfam" id="TIGR01712">
    <property type="entry name" value="phage_N6A_met"/>
    <property type="match status" value="1"/>
</dbReference>
<keyword evidence="1" id="KW-0489">Methyltransferase</keyword>
<sequence length="177" mass="20203">MAVYASHTAPADKDCYQTPQWLFEAMTAEFGFWLDVAASKQNALCVDFFTQEQDALKQEWFSKGAIWCNPPYSNIKPWVEKAAEQYLEQNQPIVMLVPEDKSTSWFSLALKSVDEIRVVIDGRINFVDPTTGKEKRGNNKGSMFLIWRPFTEPKRVTTHVSKKRLMEIGYSILGVAA</sequence>